<gene>
    <name evidence="1" type="ORF">CLV67_105325</name>
</gene>
<dbReference type="OrthoDB" id="3294813at2"/>
<evidence type="ECO:0000313" key="1">
    <source>
        <dbReference type="EMBL" id="PRX22148.1"/>
    </source>
</evidence>
<dbReference type="Proteomes" id="UP000239415">
    <property type="component" value="Unassembled WGS sequence"/>
</dbReference>
<dbReference type="RefSeq" id="WP_106318805.1">
    <property type="nucleotide sequence ID" value="NZ_BOMO01000033.1"/>
</dbReference>
<dbReference type="InterPro" id="IPR036388">
    <property type="entry name" value="WH-like_DNA-bd_sf"/>
</dbReference>
<dbReference type="EMBL" id="PVMZ01000005">
    <property type="protein sequence ID" value="PRX22148.1"/>
    <property type="molecule type" value="Genomic_DNA"/>
</dbReference>
<dbReference type="InterPro" id="IPR036390">
    <property type="entry name" value="WH_DNA-bd_sf"/>
</dbReference>
<name>A0A2T0KG57_9ACTN</name>
<sequence>MTATLGDLLLVFLADRPGTAYDLQQRHVQTFGPDRVVDVTRVGAALNRLERLEYVRTAAVVRPGTRRVCTLTDAGRARQRAWLLDVPENPTGGDVVDRVLLAMTAADRVTFDAVVGSCLAALEAQRQRADGHRTMAAVSARQARAELDDIMADSVLTWLRWLAGRPRGRDAAA</sequence>
<keyword evidence="2" id="KW-1185">Reference proteome</keyword>
<organism evidence="1 2">
    <name type="scientific">Actinoplanes italicus</name>
    <dbReference type="NCBI Taxonomy" id="113567"/>
    <lineage>
        <taxon>Bacteria</taxon>
        <taxon>Bacillati</taxon>
        <taxon>Actinomycetota</taxon>
        <taxon>Actinomycetes</taxon>
        <taxon>Micromonosporales</taxon>
        <taxon>Micromonosporaceae</taxon>
        <taxon>Actinoplanes</taxon>
    </lineage>
</organism>
<dbReference type="AlphaFoldDB" id="A0A2T0KG57"/>
<dbReference type="Gene3D" id="1.10.10.10">
    <property type="entry name" value="Winged helix-like DNA-binding domain superfamily/Winged helix DNA-binding domain"/>
    <property type="match status" value="1"/>
</dbReference>
<comment type="caution">
    <text evidence="1">The sequence shown here is derived from an EMBL/GenBank/DDBJ whole genome shotgun (WGS) entry which is preliminary data.</text>
</comment>
<proteinExistence type="predicted"/>
<reference evidence="1 2" key="1">
    <citation type="submission" date="2018-03" db="EMBL/GenBank/DDBJ databases">
        <title>Genomic Encyclopedia of Archaeal and Bacterial Type Strains, Phase II (KMG-II): from individual species to whole genera.</title>
        <authorList>
            <person name="Goeker M."/>
        </authorList>
    </citation>
    <scope>NUCLEOTIDE SEQUENCE [LARGE SCALE GENOMIC DNA]</scope>
    <source>
        <strain evidence="1 2">DSM 43146</strain>
    </source>
</reference>
<evidence type="ECO:0000313" key="2">
    <source>
        <dbReference type="Proteomes" id="UP000239415"/>
    </source>
</evidence>
<accession>A0A2T0KG57</accession>
<evidence type="ECO:0008006" key="3">
    <source>
        <dbReference type="Google" id="ProtNLM"/>
    </source>
</evidence>
<dbReference type="SUPFAM" id="SSF46785">
    <property type="entry name" value="Winged helix' DNA-binding domain"/>
    <property type="match status" value="1"/>
</dbReference>
<protein>
    <recommendedName>
        <fullName evidence="3">PadR family transcriptional regulator</fullName>
    </recommendedName>
</protein>